<dbReference type="SUPFAM" id="SSF53649">
    <property type="entry name" value="Alkaline phosphatase-like"/>
    <property type="match status" value="1"/>
</dbReference>
<name>A0ABP8HYS5_9BURK</name>
<comment type="caution">
    <text evidence="2">The sequence shown here is derived from an EMBL/GenBank/DDBJ whole genome shotgun (WGS) entry which is preliminary data.</text>
</comment>
<evidence type="ECO:0000313" key="2">
    <source>
        <dbReference type="EMBL" id="GAA4347753.1"/>
    </source>
</evidence>
<accession>A0ABP8HYS5</accession>
<dbReference type="EMBL" id="BAABGJ010000056">
    <property type="protein sequence ID" value="GAA4347753.1"/>
    <property type="molecule type" value="Genomic_DNA"/>
</dbReference>
<keyword evidence="1" id="KW-0472">Membrane</keyword>
<feature type="transmembrane region" description="Helical" evidence="1">
    <location>
        <begin position="118"/>
        <end position="143"/>
    </location>
</feature>
<keyword evidence="1" id="KW-0812">Transmembrane</keyword>
<sequence length="545" mass="58448">MTSQRRPGWAARFALPFAVLNALLTMENHGPGLWPSPALRLSFELSMALVALTAWIAWRGRAGAHVLRLLAAATAVWTVARYLDVTTSAVFGRQINLYWDGRHALEVLRMGDFAAWQLALGMLALLALPLLLYRIALACWCALAQALAWTPPRRAIGLAGVVLAACFAAHGIGGRDTRWFFSMPVAPILAHQAEVLAGQLLPGRSAAQLPPSPDFAQEGLAGLHGADVLLLFAESYGATTLDNPQQAAALAPARERLAQAIAAGGLQVVSARVRSPTYGGASWLAHAALLTGVDTHDPGAYELLLATERPSLAGHFRSHGWRTVNWMPGLHRPWPEGRFYGFDRYVDADGTGYRGPAFGYWRVPDQASMALLHAQELAQPPGTRPPRFVVFPTLASHAPFRPLPPYVPDWTRLTGDRAYTPSDLAQALAQPVSWQAPVTPYLESLAYTFEWLGDYLAHRAPRGMLTIVIGDHQPLASVSGAGASWDVPVHAISADAALLKRLEAHGFRPGLLPPPGPAAVDMHALTPMLLAVFGAPAAGLPGTAE</sequence>
<feature type="transmembrane region" description="Helical" evidence="1">
    <location>
        <begin position="38"/>
        <end position="58"/>
    </location>
</feature>
<feature type="transmembrane region" description="Helical" evidence="1">
    <location>
        <begin position="155"/>
        <end position="173"/>
    </location>
</feature>
<proteinExistence type="predicted"/>
<dbReference type="Gene3D" id="3.40.720.10">
    <property type="entry name" value="Alkaline Phosphatase, subunit A"/>
    <property type="match status" value="1"/>
</dbReference>
<keyword evidence="1" id="KW-1133">Transmembrane helix</keyword>
<gene>
    <name evidence="2" type="ORF">GCM10023165_32830</name>
</gene>
<keyword evidence="3" id="KW-1185">Reference proteome</keyword>
<evidence type="ECO:0008006" key="4">
    <source>
        <dbReference type="Google" id="ProtNLM"/>
    </source>
</evidence>
<protein>
    <recommendedName>
        <fullName evidence="4">Sulfatase</fullName>
    </recommendedName>
</protein>
<organism evidence="2 3">
    <name type="scientific">Variovorax defluvii</name>
    <dbReference type="NCBI Taxonomy" id="913761"/>
    <lineage>
        <taxon>Bacteria</taxon>
        <taxon>Pseudomonadati</taxon>
        <taxon>Pseudomonadota</taxon>
        <taxon>Betaproteobacteria</taxon>
        <taxon>Burkholderiales</taxon>
        <taxon>Comamonadaceae</taxon>
        <taxon>Variovorax</taxon>
    </lineage>
</organism>
<evidence type="ECO:0000313" key="3">
    <source>
        <dbReference type="Proteomes" id="UP001500975"/>
    </source>
</evidence>
<dbReference type="Proteomes" id="UP001500975">
    <property type="component" value="Unassembled WGS sequence"/>
</dbReference>
<evidence type="ECO:0000256" key="1">
    <source>
        <dbReference type="SAM" id="Phobius"/>
    </source>
</evidence>
<dbReference type="RefSeq" id="WP_345539223.1">
    <property type="nucleotide sequence ID" value="NZ_BAABGJ010000056.1"/>
</dbReference>
<reference evidence="3" key="1">
    <citation type="journal article" date="2019" name="Int. J. Syst. Evol. Microbiol.">
        <title>The Global Catalogue of Microorganisms (GCM) 10K type strain sequencing project: providing services to taxonomists for standard genome sequencing and annotation.</title>
        <authorList>
            <consortium name="The Broad Institute Genomics Platform"/>
            <consortium name="The Broad Institute Genome Sequencing Center for Infectious Disease"/>
            <person name="Wu L."/>
            <person name="Ma J."/>
        </authorList>
    </citation>
    <scope>NUCLEOTIDE SEQUENCE [LARGE SCALE GENOMIC DNA]</scope>
    <source>
        <strain evidence="3">JCM 17804</strain>
    </source>
</reference>
<feature type="transmembrane region" description="Helical" evidence="1">
    <location>
        <begin position="9"/>
        <end position="26"/>
    </location>
</feature>
<dbReference type="InterPro" id="IPR017850">
    <property type="entry name" value="Alkaline_phosphatase_core_sf"/>
</dbReference>
<feature type="transmembrane region" description="Helical" evidence="1">
    <location>
        <begin position="65"/>
        <end position="83"/>
    </location>
</feature>